<keyword evidence="9 16" id="KW-0547">Nucleotide-binding</keyword>
<dbReference type="NCBIfam" id="TIGR00671">
    <property type="entry name" value="baf"/>
    <property type="match status" value="1"/>
</dbReference>
<comment type="function">
    <text evidence="16">Catalyzes the phosphorylation of pantothenate (Pan), the first step in CoA biosynthesis.</text>
</comment>
<evidence type="ECO:0000256" key="9">
    <source>
        <dbReference type="ARBA" id="ARBA00022741"/>
    </source>
</evidence>
<evidence type="ECO:0000256" key="11">
    <source>
        <dbReference type="ARBA" id="ARBA00022840"/>
    </source>
</evidence>
<evidence type="ECO:0000256" key="6">
    <source>
        <dbReference type="ARBA" id="ARBA00012102"/>
    </source>
</evidence>
<proteinExistence type="inferred from homology"/>
<evidence type="ECO:0000256" key="15">
    <source>
        <dbReference type="ARBA" id="ARBA00040883"/>
    </source>
</evidence>
<feature type="binding site" evidence="16">
    <location>
        <begin position="93"/>
        <end position="96"/>
    </location>
    <ligand>
        <name>substrate</name>
    </ligand>
</feature>
<dbReference type="CDD" id="cd24015">
    <property type="entry name" value="ASKHA_NBD_PanK-III"/>
    <property type="match status" value="1"/>
</dbReference>
<comment type="subunit">
    <text evidence="5 16">Homodimer.</text>
</comment>
<dbReference type="Pfam" id="PF03309">
    <property type="entry name" value="Pan_kinase"/>
    <property type="match status" value="1"/>
</dbReference>
<dbReference type="Gene3D" id="3.30.420.40">
    <property type="match status" value="2"/>
</dbReference>
<comment type="pathway">
    <text evidence="4 16">Cofactor biosynthesis; coenzyme A biosynthesis; CoA from (R)-pantothenate: step 1/5.</text>
</comment>
<dbReference type="InterPro" id="IPR043129">
    <property type="entry name" value="ATPase_NBD"/>
</dbReference>
<keyword evidence="18" id="KW-1185">Reference proteome</keyword>
<comment type="catalytic activity">
    <reaction evidence="1 16">
        <text>(R)-pantothenate + ATP = (R)-4'-phosphopantothenate + ADP + H(+)</text>
        <dbReference type="Rhea" id="RHEA:16373"/>
        <dbReference type="ChEBI" id="CHEBI:10986"/>
        <dbReference type="ChEBI" id="CHEBI:15378"/>
        <dbReference type="ChEBI" id="CHEBI:29032"/>
        <dbReference type="ChEBI" id="CHEBI:30616"/>
        <dbReference type="ChEBI" id="CHEBI:456216"/>
        <dbReference type="EC" id="2.7.1.33"/>
    </reaction>
</comment>
<evidence type="ECO:0000256" key="14">
    <source>
        <dbReference type="ARBA" id="ARBA00038036"/>
    </source>
</evidence>
<comment type="cofactor">
    <cofactor evidence="16">
        <name>NH4(+)</name>
        <dbReference type="ChEBI" id="CHEBI:28938"/>
    </cofactor>
    <cofactor evidence="16">
        <name>K(+)</name>
        <dbReference type="ChEBI" id="CHEBI:29103"/>
    </cofactor>
    <text evidence="16">A monovalent cation. Ammonium or potassium.</text>
</comment>
<feature type="binding site" evidence="16">
    <location>
        <position position="86"/>
    </location>
    <ligand>
        <name>substrate</name>
    </ligand>
</feature>
<evidence type="ECO:0000256" key="1">
    <source>
        <dbReference type="ARBA" id="ARBA00001206"/>
    </source>
</evidence>
<dbReference type="Proteomes" id="UP000645257">
    <property type="component" value="Unassembled WGS sequence"/>
</dbReference>
<comment type="cofactor">
    <cofactor evidence="2">
        <name>K(+)</name>
        <dbReference type="ChEBI" id="CHEBI:29103"/>
    </cofactor>
</comment>
<keyword evidence="7 16" id="KW-0963">Cytoplasm</keyword>
<evidence type="ECO:0000256" key="10">
    <source>
        <dbReference type="ARBA" id="ARBA00022777"/>
    </source>
</evidence>
<reference evidence="17" key="1">
    <citation type="journal article" date="2014" name="Int. J. Syst. Evol. Microbiol.">
        <title>Complete genome sequence of Corynebacterium casei LMG S-19264T (=DSM 44701T), isolated from a smear-ripened cheese.</title>
        <authorList>
            <consortium name="US DOE Joint Genome Institute (JGI-PGF)"/>
            <person name="Walter F."/>
            <person name="Albersmeier A."/>
            <person name="Kalinowski J."/>
            <person name="Ruckert C."/>
        </authorList>
    </citation>
    <scope>NUCLEOTIDE SEQUENCE</scope>
    <source>
        <strain evidence="17">KCTC 32182</strain>
    </source>
</reference>
<dbReference type="EMBL" id="BMYX01000009">
    <property type="protein sequence ID" value="GGY16006.1"/>
    <property type="molecule type" value="Genomic_DNA"/>
</dbReference>
<feature type="binding site" evidence="16">
    <location>
        <position position="168"/>
    </location>
    <ligand>
        <name>substrate</name>
    </ligand>
</feature>
<evidence type="ECO:0000313" key="17">
    <source>
        <dbReference type="EMBL" id="GGY16006.1"/>
    </source>
</evidence>
<evidence type="ECO:0000256" key="3">
    <source>
        <dbReference type="ARBA" id="ARBA00004496"/>
    </source>
</evidence>
<comment type="caution">
    <text evidence="17">The sequence shown here is derived from an EMBL/GenBank/DDBJ whole genome shotgun (WGS) entry which is preliminary data.</text>
</comment>
<dbReference type="EC" id="2.7.1.33" evidence="6 16"/>
<evidence type="ECO:0000256" key="13">
    <source>
        <dbReference type="ARBA" id="ARBA00022993"/>
    </source>
</evidence>
<keyword evidence="12 16" id="KW-0630">Potassium</keyword>
<evidence type="ECO:0000256" key="8">
    <source>
        <dbReference type="ARBA" id="ARBA00022679"/>
    </source>
</evidence>
<dbReference type="GO" id="GO:0004594">
    <property type="term" value="F:pantothenate kinase activity"/>
    <property type="evidence" value="ECO:0007669"/>
    <property type="project" value="UniProtKB-UniRule"/>
</dbReference>
<comment type="subcellular location">
    <subcellularLocation>
        <location evidence="3 16">Cytoplasm</location>
    </subcellularLocation>
</comment>
<organism evidence="17 18">
    <name type="scientific">Paludibacterium paludis</name>
    <dbReference type="NCBI Taxonomy" id="1225769"/>
    <lineage>
        <taxon>Bacteria</taxon>
        <taxon>Pseudomonadati</taxon>
        <taxon>Pseudomonadota</taxon>
        <taxon>Betaproteobacteria</taxon>
        <taxon>Neisseriales</taxon>
        <taxon>Chromobacteriaceae</taxon>
        <taxon>Paludibacterium</taxon>
    </lineage>
</organism>
<feature type="binding site" evidence="16">
    <location>
        <begin position="6"/>
        <end position="13"/>
    </location>
    <ligand>
        <name>ATP</name>
        <dbReference type="ChEBI" id="CHEBI:30616"/>
    </ligand>
</feature>
<evidence type="ECO:0000256" key="4">
    <source>
        <dbReference type="ARBA" id="ARBA00005225"/>
    </source>
</evidence>
<dbReference type="HAMAP" id="MF_01274">
    <property type="entry name" value="Pantothen_kinase_3"/>
    <property type="match status" value="1"/>
</dbReference>
<keyword evidence="10 16" id="KW-0418">Kinase</keyword>
<evidence type="ECO:0000256" key="16">
    <source>
        <dbReference type="HAMAP-Rule" id="MF_01274"/>
    </source>
</evidence>
<comment type="similarity">
    <text evidence="14 16">Belongs to the type III pantothenate kinase family.</text>
</comment>
<dbReference type="AlphaFoldDB" id="A0A918UA35"/>
<accession>A0A918UA35</accession>
<feature type="active site" description="Proton acceptor" evidence="16">
    <location>
        <position position="95"/>
    </location>
</feature>
<sequence length="238" mass="25146">MRLLIDAGNSRIKWGVHDGKAWVDGGVAEHDAIGTLAEVWRRHAIGTTLAANVAGQSVRDAIESVAPTVVNWIGAEARRDGVTNHYRQVAEQGADRWLAVLAARARYDQDIVVACAGTALTVEALTAEGEYLGGIILPGFRLMLGSLATGTAQLDRAPGEYADFPQGTSDALASGALDAMAGAIERMRRKLAERTGRELPRAILTGGDARRVAGMLAGKVDIVDNLVLEGILRVASAR</sequence>
<reference evidence="17" key="2">
    <citation type="submission" date="2020-09" db="EMBL/GenBank/DDBJ databases">
        <authorList>
            <person name="Sun Q."/>
            <person name="Kim S."/>
        </authorList>
    </citation>
    <scope>NUCLEOTIDE SEQUENCE</scope>
    <source>
        <strain evidence="17">KCTC 32182</strain>
    </source>
</reference>
<evidence type="ECO:0000256" key="7">
    <source>
        <dbReference type="ARBA" id="ARBA00022490"/>
    </source>
</evidence>
<protein>
    <recommendedName>
        <fullName evidence="15 16">Type III pantothenate kinase</fullName>
        <ecNumber evidence="6 16">2.7.1.33</ecNumber>
    </recommendedName>
    <alternativeName>
        <fullName evidence="16">PanK-III</fullName>
    </alternativeName>
    <alternativeName>
        <fullName evidence="16">Pantothenic acid kinase</fullName>
    </alternativeName>
</protein>
<dbReference type="InterPro" id="IPR004619">
    <property type="entry name" value="Type_III_PanK"/>
</dbReference>
<dbReference type="PANTHER" id="PTHR34265:SF1">
    <property type="entry name" value="TYPE III PANTOTHENATE KINASE"/>
    <property type="match status" value="1"/>
</dbReference>
<evidence type="ECO:0000313" key="18">
    <source>
        <dbReference type="Proteomes" id="UP000645257"/>
    </source>
</evidence>
<feature type="binding site" evidence="16">
    <location>
        <position position="118"/>
    </location>
    <ligand>
        <name>ATP</name>
        <dbReference type="ChEBI" id="CHEBI:30616"/>
    </ligand>
</feature>
<dbReference type="RefSeq" id="WP_189533731.1">
    <property type="nucleotide sequence ID" value="NZ_BMYX01000009.1"/>
</dbReference>
<gene>
    <name evidence="16" type="primary">coaX</name>
    <name evidence="17" type="ORF">GCM10011289_19260</name>
</gene>
<dbReference type="PANTHER" id="PTHR34265">
    <property type="entry name" value="TYPE III PANTOTHENATE KINASE"/>
    <property type="match status" value="1"/>
</dbReference>
<dbReference type="GO" id="GO:0005524">
    <property type="term" value="F:ATP binding"/>
    <property type="evidence" value="ECO:0007669"/>
    <property type="project" value="UniProtKB-UniRule"/>
</dbReference>
<keyword evidence="8 16" id="KW-0808">Transferase</keyword>
<name>A0A918UA35_9NEIS</name>
<dbReference type="GO" id="GO:0005737">
    <property type="term" value="C:cytoplasm"/>
    <property type="evidence" value="ECO:0007669"/>
    <property type="project" value="UniProtKB-SubCell"/>
</dbReference>
<evidence type="ECO:0000256" key="5">
    <source>
        <dbReference type="ARBA" id="ARBA00011738"/>
    </source>
</evidence>
<keyword evidence="11 16" id="KW-0067">ATP-binding</keyword>
<comment type="caution">
    <text evidence="16">Lacks conserved residue(s) required for the propagation of feature annotation.</text>
</comment>
<dbReference type="GO" id="GO:0015937">
    <property type="term" value="P:coenzyme A biosynthetic process"/>
    <property type="evidence" value="ECO:0007669"/>
    <property type="project" value="UniProtKB-UniRule"/>
</dbReference>
<evidence type="ECO:0000256" key="12">
    <source>
        <dbReference type="ARBA" id="ARBA00022958"/>
    </source>
</evidence>
<keyword evidence="13 16" id="KW-0173">Coenzyme A biosynthesis</keyword>
<evidence type="ECO:0000256" key="2">
    <source>
        <dbReference type="ARBA" id="ARBA00001958"/>
    </source>
</evidence>
<dbReference type="SUPFAM" id="SSF53067">
    <property type="entry name" value="Actin-like ATPase domain"/>
    <property type="match status" value="2"/>
</dbReference>